<evidence type="ECO:0000256" key="1">
    <source>
        <dbReference type="ARBA" id="ARBA00022801"/>
    </source>
</evidence>
<proteinExistence type="predicted"/>
<protein>
    <submittedName>
        <fullName evidence="3">NUDIX hydrolase</fullName>
    </submittedName>
</protein>
<dbReference type="SUPFAM" id="SSF53254">
    <property type="entry name" value="Phosphoglycerate mutase-like"/>
    <property type="match status" value="1"/>
</dbReference>
<dbReference type="PANTHER" id="PTHR21340">
    <property type="entry name" value="DIADENOSINE 5,5-P1,P4-TETRAPHOSPHATE PYROPHOSPHOHYDROLASE MUTT"/>
    <property type="match status" value="1"/>
</dbReference>
<dbReference type="SMART" id="SM00855">
    <property type="entry name" value="PGAM"/>
    <property type="match status" value="1"/>
</dbReference>
<dbReference type="Pfam" id="PF00300">
    <property type="entry name" value="His_Phos_1"/>
    <property type="match status" value="1"/>
</dbReference>
<dbReference type="CDD" id="cd07067">
    <property type="entry name" value="HP_PGM_like"/>
    <property type="match status" value="1"/>
</dbReference>
<dbReference type="PRINTS" id="PR00502">
    <property type="entry name" value="NUDIXFAMILY"/>
</dbReference>
<dbReference type="Proteomes" id="UP001500635">
    <property type="component" value="Unassembled WGS sequence"/>
</dbReference>
<dbReference type="CDD" id="cd03673">
    <property type="entry name" value="NUDIX_Ap6A_hydrolase"/>
    <property type="match status" value="1"/>
</dbReference>
<keyword evidence="4" id="KW-1185">Reference proteome</keyword>
<dbReference type="InterPro" id="IPR013078">
    <property type="entry name" value="His_Pase_superF_clade-1"/>
</dbReference>
<dbReference type="GO" id="GO:0016787">
    <property type="term" value="F:hydrolase activity"/>
    <property type="evidence" value="ECO:0007669"/>
    <property type="project" value="UniProtKB-KW"/>
</dbReference>
<sequence>MSKVAGNGSRDNPEVVYAAGAVLWRPAGDGAEIALVHRPRYDDWTLPKGHVEPGEHVVVAGMRELEEETGFTARFVRHVRRVSYDVPRRPRHGTARGGSDTVRKRVHYWSAIATGGGFTPNDEVDELRWLPAREAAKAVSYPLDRRVVRTFVGQPLDATTTVIVRHAKAGRSQGYRGDDRARPLDRTGRAQAEALVELLGVFAPGSLGSAPLVRCRETLAPLSEETSLAIADEPTLSERAYADDPRPAHRRIRRIARDAEESGHTPVVCSQGGVIPGLTAWWAREDGAALPPARNRKASVWVMTTRKGRLLTADHIDTPLPLGR</sequence>
<dbReference type="Gene3D" id="3.90.79.10">
    <property type="entry name" value="Nucleoside Triphosphate Pyrophosphohydrolase"/>
    <property type="match status" value="1"/>
</dbReference>
<dbReference type="EMBL" id="BAABFR010000051">
    <property type="protein sequence ID" value="GAA4396764.1"/>
    <property type="molecule type" value="Genomic_DNA"/>
</dbReference>
<dbReference type="InterPro" id="IPR000086">
    <property type="entry name" value="NUDIX_hydrolase_dom"/>
</dbReference>
<evidence type="ECO:0000313" key="3">
    <source>
        <dbReference type="EMBL" id="GAA4396764.1"/>
    </source>
</evidence>
<evidence type="ECO:0000259" key="2">
    <source>
        <dbReference type="PROSITE" id="PS51462"/>
    </source>
</evidence>
<dbReference type="Pfam" id="PF00293">
    <property type="entry name" value="NUDIX"/>
    <property type="match status" value="1"/>
</dbReference>
<gene>
    <name evidence="3" type="ORF">GCM10023147_31440</name>
</gene>
<reference evidence="4" key="1">
    <citation type="journal article" date="2019" name="Int. J. Syst. Evol. Microbiol.">
        <title>The Global Catalogue of Microorganisms (GCM) 10K type strain sequencing project: providing services to taxonomists for standard genome sequencing and annotation.</title>
        <authorList>
            <consortium name="The Broad Institute Genomics Platform"/>
            <consortium name="The Broad Institute Genome Sequencing Center for Infectious Disease"/>
            <person name="Wu L."/>
            <person name="Ma J."/>
        </authorList>
    </citation>
    <scope>NUCLEOTIDE SEQUENCE [LARGE SCALE GENOMIC DNA]</scope>
    <source>
        <strain evidence="4">JCM 17688</strain>
    </source>
</reference>
<dbReference type="Gene3D" id="3.40.50.1240">
    <property type="entry name" value="Phosphoglycerate mutase-like"/>
    <property type="match status" value="1"/>
</dbReference>
<evidence type="ECO:0000313" key="4">
    <source>
        <dbReference type="Proteomes" id="UP001500635"/>
    </source>
</evidence>
<dbReference type="PROSITE" id="PS51462">
    <property type="entry name" value="NUDIX"/>
    <property type="match status" value="1"/>
</dbReference>
<feature type="domain" description="Nudix hydrolase" evidence="2">
    <location>
        <begin position="14"/>
        <end position="152"/>
    </location>
</feature>
<dbReference type="InterPro" id="IPR020476">
    <property type="entry name" value="Nudix_hydrolase"/>
</dbReference>
<name>A0ABP8JWE9_9ACTN</name>
<comment type="caution">
    <text evidence="3">The sequence shown here is derived from an EMBL/GenBank/DDBJ whole genome shotgun (WGS) entry which is preliminary data.</text>
</comment>
<dbReference type="PANTHER" id="PTHR21340:SF0">
    <property type="entry name" value="BIS(5'-NUCLEOSYL)-TETRAPHOSPHATASE [ASYMMETRICAL]"/>
    <property type="match status" value="1"/>
</dbReference>
<organism evidence="3 4">
    <name type="scientific">Tsukamurella soli</name>
    <dbReference type="NCBI Taxonomy" id="644556"/>
    <lineage>
        <taxon>Bacteria</taxon>
        <taxon>Bacillati</taxon>
        <taxon>Actinomycetota</taxon>
        <taxon>Actinomycetes</taxon>
        <taxon>Mycobacteriales</taxon>
        <taxon>Tsukamurellaceae</taxon>
        <taxon>Tsukamurella</taxon>
    </lineage>
</organism>
<dbReference type="InterPro" id="IPR015797">
    <property type="entry name" value="NUDIX_hydrolase-like_dom_sf"/>
</dbReference>
<dbReference type="InterPro" id="IPR051325">
    <property type="entry name" value="Nudix_hydrolase_domain"/>
</dbReference>
<dbReference type="InterPro" id="IPR029033">
    <property type="entry name" value="His_PPase_superfam"/>
</dbReference>
<accession>A0ABP8JWE9</accession>
<keyword evidence="1 3" id="KW-0378">Hydrolase</keyword>
<dbReference type="SUPFAM" id="SSF55811">
    <property type="entry name" value="Nudix"/>
    <property type="match status" value="1"/>
</dbReference>